<comment type="caution">
    <text evidence="3">The sequence shown here is derived from an EMBL/GenBank/DDBJ whole genome shotgun (WGS) entry which is preliminary data.</text>
</comment>
<proteinExistence type="predicted"/>
<reference evidence="3" key="2">
    <citation type="submission" date="2021-09" db="EMBL/GenBank/DDBJ databases">
        <authorList>
            <person name="Jia N."/>
            <person name="Wang J."/>
            <person name="Shi W."/>
            <person name="Du L."/>
            <person name="Sun Y."/>
            <person name="Zhan W."/>
            <person name="Jiang J."/>
            <person name="Wang Q."/>
            <person name="Zhang B."/>
            <person name="Ji P."/>
            <person name="Sakyi L.B."/>
            <person name="Cui X."/>
            <person name="Yuan T."/>
            <person name="Jiang B."/>
            <person name="Yang W."/>
            <person name="Lam T.T.-Y."/>
            <person name="Chang Q."/>
            <person name="Ding S."/>
            <person name="Wang X."/>
            <person name="Zhu J."/>
            <person name="Ruan X."/>
            <person name="Zhao L."/>
            <person name="Wei J."/>
            <person name="Que T."/>
            <person name="Du C."/>
            <person name="Cheng J."/>
            <person name="Dai P."/>
            <person name="Han X."/>
            <person name="Huang E."/>
            <person name="Gao Y."/>
            <person name="Liu J."/>
            <person name="Shao H."/>
            <person name="Ye R."/>
            <person name="Li L."/>
            <person name="Wei W."/>
            <person name="Wang X."/>
            <person name="Wang C."/>
            <person name="Huo Q."/>
            <person name="Li W."/>
            <person name="Guo W."/>
            <person name="Chen H."/>
            <person name="Chen S."/>
            <person name="Zhou L."/>
            <person name="Zhou L."/>
            <person name="Ni X."/>
            <person name="Tian J."/>
            <person name="Zhou Y."/>
            <person name="Sheng Y."/>
            <person name="Liu T."/>
            <person name="Pan Y."/>
            <person name="Xia L."/>
            <person name="Li J."/>
            <person name="Zhao F."/>
            <person name="Cao W."/>
        </authorList>
    </citation>
    <scope>NUCLEOTIDE SEQUENCE</scope>
    <source>
        <strain evidence="3">Rsan-2018</strain>
        <tissue evidence="3">Larvae</tissue>
    </source>
</reference>
<name>A0A9D4TA17_RHISA</name>
<dbReference type="Proteomes" id="UP000821837">
    <property type="component" value="Chromosome 1"/>
</dbReference>
<dbReference type="GO" id="GO:0003677">
    <property type="term" value="F:DNA binding"/>
    <property type="evidence" value="ECO:0007669"/>
    <property type="project" value="InterPro"/>
</dbReference>
<dbReference type="InterPro" id="IPR007125">
    <property type="entry name" value="H2A/H2B/H3"/>
</dbReference>
<protein>
    <recommendedName>
        <fullName evidence="2">Core Histone H2A/H2B/H3 domain-containing protein</fullName>
    </recommendedName>
</protein>
<accession>A0A9D4TA17</accession>
<gene>
    <name evidence="3" type="ORF">HPB52_013198</name>
</gene>
<evidence type="ECO:0000256" key="1">
    <source>
        <dbReference type="SAM" id="MobiDB-lite"/>
    </source>
</evidence>
<dbReference type="EMBL" id="JABSTV010001245">
    <property type="protein sequence ID" value="KAH7983634.1"/>
    <property type="molecule type" value="Genomic_DNA"/>
</dbReference>
<feature type="domain" description="Core Histone H2A/H2B/H3" evidence="2">
    <location>
        <begin position="293"/>
        <end position="350"/>
    </location>
</feature>
<feature type="compositionally biased region" description="Polar residues" evidence="1">
    <location>
        <begin position="123"/>
        <end position="137"/>
    </location>
</feature>
<feature type="region of interest" description="Disordered" evidence="1">
    <location>
        <begin position="1"/>
        <end position="237"/>
    </location>
</feature>
<dbReference type="AlphaFoldDB" id="A0A9D4TA17"/>
<feature type="compositionally biased region" description="Basic residues" evidence="1">
    <location>
        <begin position="71"/>
        <end position="80"/>
    </location>
</feature>
<sequence length="372" mass="40964">MASRRPSDNHTSRSSASSRQPKKAQWHTLARWAAKRSSSMEASASSTTLKTSDQDTDDTRAGPSEPESSRRRQSQTRRPRKGDEASSSMRRRESAEVNRRKENSTSSGNPPPKNTPLHEHGQSPETSPASLATTTGDTRGPAVQGSFWSRPYLRGEPVFPGGQSFRTASDHRYDSSWHAGPVDTLGPSGRQSFQSAPYLGEDSPWRRSPGHRSQCQEKRAQSRACSQRAKRRTTARSSSIVVYRNPIDTKCSEHQDIWTTGLRQIPLSCRWDLGANVTGIRFSAIGSTSAAARQAFAKVVHEIVQCHVSGDRDLNMQRLELEALEEATEAVLVHLLECSNMIARNAHRATGAAADDEMWPFATAADDVTGVR</sequence>
<feature type="compositionally biased region" description="Basic and acidic residues" evidence="1">
    <location>
        <begin position="1"/>
        <end position="11"/>
    </location>
</feature>
<evidence type="ECO:0000313" key="3">
    <source>
        <dbReference type="EMBL" id="KAH7983634.1"/>
    </source>
</evidence>
<evidence type="ECO:0000259" key="2">
    <source>
        <dbReference type="Pfam" id="PF00125"/>
    </source>
</evidence>
<feature type="compositionally biased region" description="Basic and acidic residues" evidence="1">
    <location>
        <begin position="90"/>
        <end position="103"/>
    </location>
</feature>
<organism evidence="3 4">
    <name type="scientific">Rhipicephalus sanguineus</name>
    <name type="common">Brown dog tick</name>
    <name type="synonym">Ixodes sanguineus</name>
    <dbReference type="NCBI Taxonomy" id="34632"/>
    <lineage>
        <taxon>Eukaryota</taxon>
        <taxon>Metazoa</taxon>
        <taxon>Ecdysozoa</taxon>
        <taxon>Arthropoda</taxon>
        <taxon>Chelicerata</taxon>
        <taxon>Arachnida</taxon>
        <taxon>Acari</taxon>
        <taxon>Parasitiformes</taxon>
        <taxon>Ixodida</taxon>
        <taxon>Ixodoidea</taxon>
        <taxon>Ixodidae</taxon>
        <taxon>Rhipicephalinae</taxon>
        <taxon>Rhipicephalus</taxon>
        <taxon>Rhipicephalus</taxon>
    </lineage>
</organism>
<keyword evidence="4" id="KW-1185">Reference proteome</keyword>
<dbReference type="GO" id="GO:0046982">
    <property type="term" value="F:protein heterodimerization activity"/>
    <property type="evidence" value="ECO:0007669"/>
    <property type="project" value="InterPro"/>
</dbReference>
<dbReference type="Pfam" id="PF00125">
    <property type="entry name" value="Histone"/>
    <property type="match status" value="1"/>
</dbReference>
<dbReference type="Gene3D" id="1.10.20.10">
    <property type="entry name" value="Histone, subunit A"/>
    <property type="match status" value="1"/>
</dbReference>
<feature type="compositionally biased region" description="Low complexity" evidence="1">
    <location>
        <begin position="35"/>
        <end position="46"/>
    </location>
</feature>
<evidence type="ECO:0000313" key="4">
    <source>
        <dbReference type="Proteomes" id="UP000821837"/>
    </source>
</evidence>
<dbReference type="VEuPathDB" id="VectorBase:RSAN_032457"/>
<reference evidence="3" key="1">
    <citation type="journal article" date="2020" name="Cell">
        <title>Large-Scale Comparative Analyses of Tick Genomes Elucidate Their Genetic Diversity and Vector Capacities.</title>
        <authorList>
            <consortium name="Tick Genome and Microbiome Consortium (TIGMIC)"/>
            <person name="Jia N."/>
            <person name="Wang J."/>
            <person name="Shi W."/>
            <person name="Du L."/>
            <person name="Sun Y."/>
            <person name="Zhan W."/>
            <person name="Jiang J.F."/>
            <person name="Wang Q."/>
            <person name="Zhang B."/>
            <person name="Ji P."/>
            <person name="Bell-Sakyi L."/>
            <person name="Cui X.M."/>
            <person name="Yuan T.T."/>
            <person name="Jiang B.G."/>
            <person name="Yang W.F."/>
            <person name="Lam T.T."/>
            <person name="Chang Q.C."/>
            <person name="Ding S.J."/>
            <person name="Wang X.J."/>
            <person name="Zhu J.G."/>
            <person name="Ruan X.D."/>
            <person name="Zhao L."/>
            <person name="Wei J.T."/>
            <person name="Ye R.Z."/>
            <person name="Que T.C."/>
            <person name="Du C.H."/>
            <person name="Zhou Y.H."/>
            <person name="Cheng J.X."/>
            <person name="Dai P.F."/>
            <person name="Guo W.B."/>
            <person name="Han X.H."/>
            <person name="Huang E.J."/>
            <person name="Li L.F."/>
            <person name="Wei W."/>
            <person name="Gao Y.C."/>
            <person name="Liu J.Z."/>
            <person name="Shao H.Z."/>
            <person name="Wang X."/>
            <person name="Wang C.C."/>
            <person name="Yang T.C."/>
            <person name="Huo Q.B."/>
            <person name="Li W."/>
            <person name="Chen H.Y."/>
            <person name="Chen S.E."/>
            <person name="Zhou L.G."/>
            <person name="Ni X.B."/>
            <person name="Tian J.H."/>
            <person name="Sheng Y."/>
            <person name="Liu T."/>
            <person name="Pan Y.S."/>
            <person name="Xia L.Y."/>
            <person name="Li J."/>
            <person name="Zhao F."/>
            <person name="Cao W.C."/>
        </authorList>
    </citation>
    <scope>NUCLEOTIDE SEQUENCE</scope>
    <source>
        <strain evidence="3">Rsan-2018</strain>
    </source>
</reference>
<dbReference type="InterPro" id="IPR009072">
    <property type="entry name" value="Histone-fold"/>
</dbReference>